<feature type="transmembrane region" description="Helical" evidence="1">
    <location>
        <begin position="43"/>
        <end position="61"/>
    </location>
</feature>
<feature type="transmembrane region" description="Helical" evidence="1">
    <location>
        <begin position="82"/>
        <end position="104"/>
    </location>
</feature>
<feature type="transmembrane region" description="Helical" evidence="1">
    <location>
        <begin position="254"/>
        <end position="273"/>
    </location>
</feature>
<reference evidence="4" key="1">
    <citation type="submission" date="2015-05" db="EMBL/GenBank/DDBJ databases">
        <authorList>
            <consortium name="Pathogen Informatics"/>
        </authorList>
    </citation>
    <scope>NUCLEOTIDE SEQUENCE [LARGE SCALE GENOMIC DNA]</scope>
    <source>
        <strain evidence="4">M72</strain>
    </source>
</reference>
<dbReference type="EMBL" id="CVRR01000060">
    <property type="protein sequence ID" value="CRL42261.1"/>
    <property type="molecule type" value="Genomic_DNA"/>
</dbReference>
<protein>
    <recommendedName>
        <fullName evidence="2">CAAX prenyl protease 2/Lysostaphin resistance protein A-like domain-containing protein</fullName>
    </recommendedName>
</protein>
<keyword evidence="1" id="KW-0472">Membrane</keyword>
<dbReference type="InterPro" id="IPR003675">
    <property type="entry name" value="Rce1/LyrA-like_dom"/>
</dbReference>
<evidence type="ECO:0000313" key="3">
    <source>
        <dbReference type="EMBL" id="CRL42261.1"/>
    </source>
</evidence>
<dbReference type="GO" id="GO:0080120">
    <property type="term" value="P:CAAX-box protein maturation"/>
    <property type="evidence" value="ECO:0007669"/>
    <property type="project" value="UniProtKB-ARBA"/>
</dbReference>
<accession>A0A0M6WX41</accession>
<name>A0A0M6WX41_9FIRM</name>
<dbReference type="STRING" id="301302.ERS852420_02725"/>
<dbReference type="Proteomes" id="UP000049979">
    <property type="component" value="Unassembled WGS sequence"/>
</dbReference>
<feature type="transmembrane region" description="Helical" evidence="1">
    <location>
        <begin position="116"/>
        <end position="134"/>
    </location>
</feature>
<sequence length="284" mass="30686">MSTKKVIGGSVAAIVILIIAQLAAQLAASALNLIKIPDGICNIIAGIFYVGLTYVILKIYIEKVIRLPISDFGMPVFHIKRKWILIAILLPLLVKGSYLLFFHGAYVSSHMNGKQIFRTLSAGIMFTGIAAGFVEEMVFRGVILNLLRKKWNRKVAVIVPSVLFGMVHILGMDFSIGSCLQVLVAGTMAGIMFSMIAIESGSVWNSGIVHAIWNIVMIGGGLAIGQKADQFSVMTYVLDAKSFAVTGGEFGMEASVISLVGYIIVTGVAFFGNKELCDIIYKKE</sequence>
<evidence type="ECO:0000259" key="2">
    <source>
        <dbReference type="Pfam" id="PF02517"/>
    </source>
</evidence>
<dbReference type="PANTHER" id="PTHR39430">
    <property type="entry name" value="MEMBRANE-ASSOCIATED PROTEASE-RELATED"/>
    <property type="match status" value="1"/>
</dbReference>
<feature type="transmembrane region" description="Helical" evidence="1">
    <location>
        <begin position="207"/>
        <end position="225"/>
    </location>
</feature>
<feature type="domain" description="CAAX prenyl protease 2/Lysostaphin resistance protein A-like" evidence="2">
    <location>
        <begin position="122"/>
        <end position="216"/>
    </location>
</feature>
<keyword evidence="1" id="KW-1133">Transmembrane helix</keyword>
<dbReference type="AlphaFoldDB" id="A0A0M6WX41"/>
<evidence type="ECO:0000313" key="4">
    <source>
        <dbReference type="Proteomes" id="UP000049979"/>
    </source>
</evidence>
<dbReference type="Pfam" id="PF02517">
    <property type="entry name" value="Rce1-like"/>
    <property type="match status" value="1"/>
</dbReference>
<dbReference type="RefSeq" id="WP_055068659.1">
    <property type="nucleotide sequence ID" value="NZ_CP173697.1"/>
</dbReference>
<proteinExistence type="predicted"/>
<evidence type="ECO:0000256" key="1">
    <source>
        <dbReference type="SAM" id="Phobius"/>
    </source>
</evidence>
<keyword evidence="4" id="KW-1185">Reference proteome</keyword>
<feature type="transmembrane region" description="Helical" evidence="1">
    <location>
        <begin position="155"/>
        <end position="174"/>
    </location>
</feature>
<dbReference type="PANTHER" id="PTHR39430:SF1">
    <property type="entry name" value="PROTEASE"/>
    <property type="match status" value="1"/>
</dbReference>
<dbReference type="OrthoDB" id="9782250at2"/>
<organism evidence="3 4">
    <name type="scientific">Roseburia faecis</name>
    <dbReference type="NCBI Taxonomy" id="301302"/>
    <lineage>
        <taxon>Bacteria</taxon>
        <taxon>Bacillati</taxon>
        <taxon>Bacillota</taxon>
        <taxon>Clostridia</taxon>
        <taxon>Lachnospirales</taxon>
        <taxon>Lachnospiraceae</taxon>
        <taxon>Roseburia</taxon>
    </lineage>
</organism>
<feature type="transmembrane region" description="Helical" evidence="1">
    <location>
        <begin position="180"/>
        <end position="198"/>
    </location>
</feature>
<gene>
    <name evidence="3" type="ORF">M72_15091</name>
</gene>
<dbReference type="GO" id="GO:0004175">
    <property type="term" value="F:endopeptidase activity"/>
    <property type="evidence" value="ECO:0007669"/>
    <property type="project" value="UniProtKB-ARBA"/>
</dbReference>
<keyword evidence="1" id="KW-0812">Transmembrane</keyword>